<dbReference type="EMBL" id="NPEF01000323">
    <property type="protein sequence ID" value="PJZ91276.1"/>
    <property type="molecule type" value="Genomic_DNA"/>
</dbReference>
<gene>
    <name evidence="1" type="ORF">CH379_19560</name>
</gene>
<comment type="caution">
    <text evidence="1">The sequence shown here is derived from an EMBL/GenBank/DDBJ whole genome shotgun (WGS) entry which is preliminary data.</text>
</comment>
<sequence>MKFILQDSNKRTLTETLDQLWRISPTKFDLPEALVARNSQWGSKNQSDNVISTRKLSLPYSKTFQSDLEYNLFRSKLANFFLTSKKPIYLIDVENGRRASVEISSIPEKFDKGSEKRIVSDASIELILMDVLFEDFEESDTDFLYLPSGGYFDIYLSSEYSMDGYPMFELIAESNSNPDFSLDLEDADGNGFATQRIQSLSFSNANELNKYMTISSVTGEVQIGGRINVSKPITYSSNNTLWTGGSFLIFKPGKNRVVYSSAVNAPVQLRIRHRTRYES</sequence>
<protein>
    <submittedName>
        <fullName evidence="1">Phage tail protein</fullName>
    </submittedName>
</protein>
<organism evidence="1">
    <name type="scientific">Leptospira ellisii</name>
    <dbReference type="NCBI Taxonomy" id="2023197"/>
    <lineage>
        <taxon>Bacteria</taxon>
        <taxon>Pseudomonadati</taxon>
        <taxon>Spirochaetota</taxon>
        <taxon>Spirochaetia</taxon>
        <taxon>Leptospirales</taxon>
        <taxon>Leptospiraceae</taxon>
        <taxon>Leptospira</taxon>
    </lineage>
</organism>
<reference evidence="1" key="1">
    <citation type="submission" date="2017-07" db="EMBL/GenBank/DDBJ databases">
        <title>Leptospira spp. isolated from tropical soils.</title>
        <authorList>
            <person name="Thibeaux R."/>
            <person name="Iraola G."/>
            <person name="Ferres I."/>
            <person name="Bierque E."/>
            <person name="Girault D."/>
            <person name="Soupe-Gilbert M.-E."/>
            <person name="Picardeau M."/>
            <person name="Goarant C."/>
        </authorList>
    </citation>
    <scope>NUCLEOTIDE SEQUENCE [LARGE SCALE GENOMIC DNA]</scope>
    <source>
        <strain evidence="1">ATI7-C-A5</strain>
    </source>
</reference>
<evidence type="ECO:0000313" key="1">
    <source>
        <dbReference type="EMBL" id="PJZ91276.1"/>
    </source>
</evidence>
<dbReference type="OrthoDB" id="336844at2"/>
<dbReference type="AlphaFoldDB" id="A0A2N0B426"/>
<proteinExistence type="predicted"/>
<name>A0A2N0B426_9LEPT</name>
<accession>A0A2N0B426</accession>